<keyword evidence="2" id="KW-1185">Reference proteome</keyword>
<gene>
    <name evidence="1" type="ORF">BJX66DRAFT_21102</name>
</gene>
<reference evidence="1 2" key="1">
    <citation type="submission" date="2024-07" db="EMBL/GenBank/DDBJ databases">
        <title>Section-level genome sequencing and comparative genomics of Aspergillus sections Usti and Cavernicolus.</title>
        <authorList>
            <consortium name="Lawrence Berkeley National Laboratory"/>
            <person name="Nybo J.L."/>
            <person name="Vesth T.C."/>
            <person name="Theobald S."/>
            <person name="Frisvad J.C."/>
            <person name="Larsen T.O."/>
            <person name="Kjaerboelling I."/>
            <person name="Rothschild-Mancinelli K."/>
            <person name="Lyhne E.K."/>
            <person name="Kogle M.E."/>
            <person name="Barry K."/>
            <person name="Clum A."/>
            <person name="Na H."/>
            <person name="Ledsgaard L."/>
            <person name="Lin J."/>
            <person name="Lipzen A."/>
            <person name="Kuo A."/>
            <person name="Riley R."/>
            <person name="Mondo S."/>
            <person name="Labutti K."/>
            <person name="Haridas S."/>
            <person name="Pangalinan J."/>
            <person name="Salamov A.A."/>
            <person name="Simmons B.A."/>
            <person name="Magnuson J.K."/>
            <person name="Chen J."/>
            <person name="Drula E."/>
            <person name="Henrissat B."/>
            <person name="Wiebenga A."/>
            <person name="Lubbers R.J."/>
            <person name="Gomes A.C."/>
            <person name="Makela M.R."/>
            <person name="Stajich J."/>
            <person name="Grigoriev I.V."/>
            <person name="Mortensen U.H."/>
            <person name="De Vries R.P."/>
            <person name="Baker S.E."/>
            <person name="Andersen M.R."/>
        </authorList>
    </citation>
    <scope>NUCLEOTIDE SEQUENCE [LARGE SCALE GENOMIC DNA]</scope>
    <source>
        <strain evidence="1 2">CBS 209.92</strain>
    </source>
</reference>
<comment type="caution">
    <text evidence="1">The sequence shown here is derived from an EMBL/GenBank/DDBJ whole genome shotgun (WGS) entry which is preliminary data.</text>
</comment>
<dbReference type="EMBL" id="JBFTWV010000109">
    <property type="protein sequence ID" value="KAL2786816.1"/>
    <property type="molecule type" value="Genomic_DNA"/>
</dbReference>
<evidence type="ECO:0000313" key="2">
    <source>
        <dbReference type="Proteomes" id="UP001610563"/>
    </source>
</evidence>
<evidence type="ECO:0008006" key="3">
    <source>
        <dbReference type="Google" id="ProtNLM"/>
    </source>
</evidence>
<accession>A0ABR4FU57</accession>
<evidence type="ECO:0000313" key="1">
    <source>
        <dbReference type="EMBL" id="KAL2786816.1"/>
    </source>
</evidence>
<protein>
    <recommendedName>
        <fullName evidence="3">Secreted protein</fullName>
    </recommendedName>
</protein>
<dbReference type="Proteomes" id="UP001610563">
    <property type="component" value="Unassembled WGS sequence"/>
</dbReference>
<sequence>MSHGAILRFLLPFSFSFFIACLSLAVSASVFSFQDSLIPYIRAQPDMACLFLFHSCLSKRRIR</sequence>
<proteinExistence type="predicted"/>
<organism evidence="1 2">
    <name type="scientific">Aspergillus keveii</name>
    <dbReference type="NCBI Taxonomy" id="714993"/>
    <lineage>
        <taxon>Eukaryota</taxon>
        <taxon>Fungi</taxon>
        <taxon>Dikarya</taxon>
        <taxon>Ascomycota</taxon>
        <taxon>Pezizomycotina</taxon>
        <taxon>Eurotiomycetes</taxon>
        <taxon>Eurotiomycetidae</taxon>
        <taxon>Eurotiales</taxon>
        <taxon>Aspergillaceae</taxon>
        <taxon>Aspergillus</taxon>
        <taxon>Aspergillus subgen. Nidulantes</taxon>
    </lineage>
</organism>
<name>A0ABR4FU57_9EURO</name>